<dbReference type="Gramene" id="TraesCS1B03G0525100.1">
    <property type="protein sequence ID" value="TraesCS1B03G0525100.1.CDS"/>
    <property type="gene ID" value="TraesCS1B03G0525100"/>
</dbReference>
<dbReference type="PANTHER" id="PTHR33065">
    <property type="entry name" value="OS07G0486400 PROTEIN"/>
    <property type="match status" value="1"/>
</dbReference>
<dbReference type="Pfam" id="PF20241">
    <property type="entry name" value="DUF6598"/>
    <property type="match status" value="1"/>
</dbReference>
<accession>A0A3B5YW30</accession>
<evidence type="ECO:0000259" key="2">
    <source>
        <dbReference type="Pfam" id="PF20241"/>
    </source>
</evidence>
<dbReference type="InterPro" id="IPR046533">
    <property type="entry name" value="DUF6598"/>
</dbReference>
<protein>
    <recommendedName>
        <fullName evidence="2">DUF6598 domain-containing protein</fullName>
    </recommendedName>
</protein>
<dbReference type="Gramene" id="TraesCS1B02G177000.2">
    <property type="protein sequence ID" value="TraesCS1B02G177000.2"/>
    <property type="gene ID" value="TraesCS1B02G177000"/>
</dbReference>
<gene>
    <name evidence="3" type="primary">LOC123090914</name>
</gene>
<organism evidence="3">
    <name type="scientific">Triticum aestivum</name>
    <name type="common">Wheat</name>
    <dbReference type="NCBI Taxonomy" id="4565"/>
    <lineage>
        <taxon>Eukaryota</taxon>
        <taxon>Viridiplantae</taxon>
        <taxon>Streptophyta</taxon>
        <taxon>Embryophyta</taxon>
        <taxon>Tracheophyta</taxon>
        <taxon>Spermatophyta</taxon>
        <taxon>Magnoliopsida</taxon>
        <taxon>Liliopsida</taxon>
        <taxon>Poales</taxon>
        <taxon>Poaceae</taxon>
        <taxon>BOP clade</taxon>
        <taxon>Pooideae</taxon>
        <taxon>Triticodae</taxon>
        <taxon>Triticeae</taxon>
        <taxon>Triticinae</taxon>
        <taxon>Triticum</taxon>
    </lineage>
</organism>
<feature type="domain" description="DUF6598" evidence="2">
    <location>
        <begin position="154"/>
        <end position="334"/>
    </location>
</feature>
<dbReference type="PANTHER" id="PTHR33065:SF115">
    <property type="entry name" value="DUF6598 DOMAIN-CONTAINING PROTEIN"/>
    <property type="match status" value="1"/>
</dbReference>
<evidence type="ECO:0000313" key="4">
    <source>
        <dbReference type="Proteomes" id="UP000019116"/>
    </source>
</evidence>
<evidence type="ECO:0000256" key="1">
    <source>
        <dbReference type="SAM" id="MobiDB-lite"/>
    </source>
</evidence>
<dbReference type="GeneID" id="123090914"/>
<evidence type="ECO:0000313" key="3">
    <source>
        <dbReference type="EnsemblPlants" id="TraesCS1B02G177000.2"/>
    </source>
</evidence>
<dbReference type="Proteomes" id="UP000019116">
    <property type="component" value="Chromosome 1B"/>
</dbReference>
<dbReference type="OrthoDB" id="590004at2759"/>
<sequence>MDGIEASAGAGLPRPPQFDCLFTDEGWALLSEETRRSIIGVLDHDREEKISLLQRRQARKDRRKALPDHRPDIRPSESLDSILSRDVRDSDQLLWIRQHRMLNLSESLLPPMRYTSCELLGNGCSHYPHPMLQFFGIFVQFYRNALNIMRDNTRSSHIDVYGLLAVRDTLDYSRNYIFQRSRENPQPIDVDGGYLSLSYPARGISAMGCLIEIDIKIKGKEVDKDLSIIDGSVKAFGQFDSRTAKHVDNINGKIIFKTHIVRKGVEATIDLDFVEVPTDGFSVRMRGSTVRYKAVYSFINEGCEADSFIASPGKYNKKFVAAVSIGDTLCIDFMEKKREVLSFVSSKHGNEQLPYRFSNGALVFVKVFWSTIVDGWPLGL</sequence>
<dbReference type="EnsemblPlants" id="TraesCS1B02G177000.2">
    <property type="protein sequence ID" value="TraesCS1B02G177000.2"/>
    <property type="gene ID" value="TraesCS1B02G177000"/>
</dbReference>
<reference evidence="3" key="1">
    <citation type="submission" date="2018-08" db="EMBL/GenBank/DDBJ databases">
        <authorList>
            <person name="Rossello M."/>
        </authorList>
    </citation>
    <scope>NUCLEOTIDE SEQUENCE [LARGE SCALE GENOMIC DNA]</scope>
    <source>
        <strain evidence="3">cv. Chinese Spring</strain>
    </source>
</reference>
<dbReference type="RefSeq" id="XP_044368205.1">
    <property type="nucleotide sequence ID" value="XM_044512270.1"/>
</dbReference>
<name>A0A3B5YW30_WHEAT</name>
<dbReference type="STRING" id="4565.A0A3B5YW30"/>
<dbReference type="AlphaFoldDB" id="A0A3B5YW30"/>
<feature type="compositionally biased region" description="Basic and acidic residues" evidence="1">
    <location>
        <begin position="64"/>
        <end position="77"/>
    </location>
</feature>
<reference evidence="3" key="2">
    <citation type="submission" date="2018-10" db="UniProtKB">
        <authorList>
            <consortium name="EnsemblPlants"/>
        </authorList>
    </citation>
    <scope>IDENTIFICATION</scope>
</reference>
<keyword evidence="4" id="KW-1185">Reference proteome</keyword>
<feature type="region of interest" description="Disordered" evidence="1">
    <location>
        <begin position="58"/>
        <end position="77"/>
    </location>
</feature>
<proteinExistence type="predicted"/>